<dbReference type="GO" id="GO:0006890">
    <property type="term" value="P:retrograde vesicle-mediated transport, Golgi to endoplasmic reticulum"/>
    <property type="evidence" value="ECO:0007669"/>
    <property type="project" value="TreeGrafter"/>
</dbReference>
<evidence type="ECO:0000256" key="3">
    <source>
        <dbReference type="ARBA" id="ARBA00022574"/>
    </source>
</evidence>
<dbReference type="GO" id="GO:0006888">
    <property type="term" value="P:endoplasmic reticulum to Golgi vesicle-mediated transport"/>
    <property type="evidence" value="ECO:0007669"/>
    <property type="project" value="TreeGrafter"/>
</dbReference>
<keyword evidence="9 11" id="KW-0206">Cytoskeleton</keyword>
<feature type="repeat" description="WD" evidence="12">
    <location>
        <begin position="171"/>
        <end position="212"/>
    </location>
</feature>
<dbReference type="InterPro" id="IPR017252">
    <property type="entry name" value="Dynein_regulator_LIS1"/>
</dbReference>
<dbReference type="Gene3D" id="1.20.960.30">
    <property type="match status" value="1"/>
</dbReference>
<dbReference type="GO" id="GO:0030126">
    <property type="term" value="C:COPI vesicle coat"/>
    <property type="evidence" value="ECO:0007669"/>
    <property type="project" value="TreeGrafter"/>
</dbReference>
<evidence type="ECO:0000256" key="11">
    <source>
        <dbReference type="HAMAP-Rule" id="MF_03141"/>
    </source>
</evidence>
<keyword evidence="3 12" id="KW-0853">WD repeat</keyword>
<evidence type="ECO:0000256" key="6">
    <source>
        <dbReference type="ARBA" id="ARBA00022737"/>
    </source>
</evidence>
<feature type="repeat" description="WD" evidence="12">
    <location>
        <begin position="127"/>
        <end position="160"/>
    </location>
</feature>
<dbReference type="GO" id="GO:0051012">
    <property type="term" value="P:microtubule sliding"/>
    <property type="evidence" value="ECO:0007669"/>
    <property type="project" value="UniProtKB-UniRule"/>
</dbReference>
<comment type="similarity">
    <text evidence="11">Belongs to the WD repeat LIS1/nudF family.</text>
</comment>
<protein>
    <recommendedName>
        <fullName evidence="11">Nuclear distribution protein PAC1</fullName>
    </recommendedName>
    <alternativeName>
        <fullName evidence="11">Lissencephaly-1 homolog</fullName>
        <shortName evidence="11">LIS-1</shortName>
    </alternativeName>
    <alternativeName>
        <fullName evidence="11">nudF homolog</fullName>
    </alternativeName>
</protein>
<accession>A0A448YJR5</accession>
<dbReference type="FunCoup" id="A0A448YJR5">
    <property type="interactions" value="77"/>
</dbReference>
<evidence type="ECO:0000313" key="14">
    <source>
        <dbReference type="Proteomes" id="UP000290900"/>
    </source>
</evidence>
<keyword evidence="14" id="KW-1185">Reference proteome</keyword>
<dbReference type="GO" id="GO:0000922">
    <property type="term" value="C:spindle pole"/>
    <property type="evidence" value="ECO:0007669"/>
    <property type="project" value="UniProtKB-SubCell"/>
</dbReference>
<dbReference type="OrthoDB" id="10264588at2759"/>
<dbReference type="SUPFAM" id="SSF109925">
    <property type="entry name" value="Lissencephaly-1 protein (Lis-1, PAF-AH alpha) N-terminal domain"/>
    <property type="match status" value="1"/>
</dbReference>
<dbReference type="InterPro" id="IPR037190">
    <property type="entry name" value="LIS1_N"/>
</dbReference>
<keyword evidence="1 11" id="KW-0813">Transport</keyword>
<dbReference type="GO" id="GO:0005874">
    <property type="term" value="C:microtubule"/>
    <property type="evidence" value="ECO:0007669"/>
    <property type="project" value="UniProtKB-KW"/>
</dbReference>
<dbReference type="SMART" id="SM00320">
    <property type="entry name" value="WD40"/>
    <property type="match status" value="7"/>
</dbReference>
<keyword evidence="6" id="KW-0677">Repeat</keyword>
<dbReference type="InterPro" id="IPR020472">
    <property type="entry name" value="WD40_PAC1"/>
</dbReference>
<dbReference type="Proteomes" id="UP000290900">
    <property type="component" value="Unassembled WGS sequence"/>
</dbReference>
<dbReference type="PRINTS" id="PR00320">
    <property type="entry name" value="GPROTEINBRPT"/>
</dbReference>
<dbReference type="InterPro" id="IPR015943">
    <property type="entry name" value="WD40/YVTN_repeat-like_dom_sf"/>
</dbReference>
<dbReference type="GO" id="GO:0005875">
    <property type="term" value="C:microtubule associated complex"/>
    <property type="evidence" value="ECO:0007669"/>
    <property type="project" value="UniProtKB-UniRule"/>
</dbReference>
<organism evidence="13 14">
    <name type="scientific">Brettanomyces naardenensis</name>
    <name type="common">Yeast</name>
    <dbReference type="NCBI Taxonomy" id="13370"/>
    <lineage>
        <taxon>Eukaryota</taxon>
        <taxon>Fungi</taxon>
        <taxon>Dikarya</taxon>
        <taxon>Ascomycota</taxon>
        <taxon>Saccharomycotina</taxon>
        <taxon>Pichiomycetes</taxon>
        <taxon>Pichiales</taxon>
        <taxon>Pichiaceae</taxon>
        <taxon>Brettanomyces</taxon>
    </lineage>
</organism>
<evidence type="ECO:0000256" key="9">
    <source>
        <dbReference type="ARBA" id="ARBA00023212"/>
    </source>
</evidence>
<keyword evidence="10 11" id="KW-0131">Cell cycle</keyword>
<keyword evidence="4 11" id="KW-0132">Cell division</keyword>
<dbReference type="Gene3D" id="2.130.10.10">
    <property type="entry name" value="YVTN repeat-like/Quinoprotein amine dehydrogenase"/>
    <property type="match status" value="3"/>
</dbReference>
<keyword evidence="8 11" id="KW-0175">Coiled coil</keyword>
<evidence type="ECO:0000256" key="8">
    <source>
        <dbReference type="ARBA" id="ARBA00023054"/>
    </source>
</evidence>
<proteinExistence type="inferred from homology"/>
<keyword evidence="2 11" id="KW-0963">Cytoplasm</keyword>
<evidence type="ECO:0000256" key="1">
    <source>
        <dbReference type="ARBA" id="ARBA00022448"/>
    </source>
</evidence>
<comment type="subcellular location">
    <subcellularLocation>
        <location evidence="11">Cytoplasm</location>
        <location evidence="11">Cytoskeleton</location>
    </subcellularLocation>
    <subcellularLocation>
        <location evidence="11">Cytoplasm</location>
        <location evidence="11">Cytoskeleton</location>
        <location evidence="11">Spindle pole</location>
    </subcellularLocation>
    <text evidence="11">Localizes to the plus ends of microtubules and the mitotic spindle poles.</text>
</comment>
<dbReference type="InterPro" id="IPR019775">
    <property type="entry name" value="WD40_repeat_CS"/>
</dbReference>
<dbReference type="CDD" id="cd00200">
    <property type="entry name" value="WD40"/>
    <property type="match status" value="1"/>
</dbReference>
<dbReference type="AlphaFoldDB" id="A0A448YJR5"/>
<comment type="function">
    <text evidence="11">Positively regulates the activity of the minus-end directed microtubule motor protein dynein. Plays a central role in positioning the mitotic spindle at the bud neck during cell division. Targets cytoplasmic dynein to microtubule plus ends, thereby promoting dynein-mediated microtubule sliding along the bud cortex and consequently the movement of the mitotic spindle to the bud neck.</text>
</comment>
<dbReference type="GO" id="GO:0070840">
    <property type="term" value="F:dynein complex binding"/>
    <property type="evidence" value="ECO:0007669"/>
    <property type="project" value="UniProtKB-UniRule"/>
</dbReference>
<dbReference type="STRING" id="13370.A0A448YJR5"/>
<dbReference type="SUPFAM" id="SSF50978">
    <property type="entry name" value="WD40 repeat-like"/>
    <property type="match status" value="1"/>
</dbReference>
<dbReference type="PROSITE" id="PS00678">
    <property type="entry name" value="WD_REPEATS_1"/>
    <property type="match status" value="4"/>
</dbReference>
<keyword evidence="5 11" id="KW-0493">Microtubule</keyword>
<dbReference type="PROSITE" id="PS50294">
    <property type="entry name" value="WD_REPEATS_REGION"/>
    <property type="match status" value="3"/>
</dbReference>
<dbReference type="HAMAP" id="MF_03141">
    <property type="entry name" value="lis1"/>
    <property type="match status" value="1"/>
</dbReference>
<evidence type="ECO:0000313" key="13">
    <source>
        <dbReference type="EMBL" id="VEU21182.1"/>
    </source>
</evidence>
<reference evidence="13 14" key="1">
    <citation type="submission" date="2018-12" db="EMBL/GenBank/DDBJ databases">
        <authorList>
            <person name="Tiukova I."/>
            <person name="Dainat J."/>
        </authorList>
    </citation>
    <scope>NUCLEOTIDE SEQUENCE [LARGE SCALE GENOMIC DNA]</scope>
</reference>
<dbReference type="Pfam" id="PF00400">
    <property type="entry name" value="WD40"/>
    <property type="match status" value="6"/>
</dbReference>
<gene>
    <name evidence="11" type="primary">PAC1</name>
    <name evidence="11" type="synonym">LIS1</name>
    <name evidence="13" type="ORF">BRENAR_LOCUS1917</name>
</gene>
<dbReference type="InterPro" id="IPR050844">
    <property type="entry name" value="Coatomer_complex_subunit"/>
</dbReference>
<dbReference type="InterPro" id="IPR036322">
    <property type="entry name" value="WD40_repeat_dom_sf"/>
</dbReference>
<dbReference type="GO" id="GO:0006891">
    <property type="term" value="P:intra-Golgi vesicle-mediated transport"/>
    <property type="evidence" value="ECO:0007669"/>
    <property type="project" value="TreeGrafter"/>
</dbReference>
<sequence>MVSPYLSDRQLSELHKSIIQYLSTSILDPQSQDTSVILDQLVSKLIPDTQSYQSYQENLSTSIPPNYLEKKWSTVLNLQKRIYELEKDLETQTKLVEDYDSLLLQNGTTLSSKDKSNWLPKRVRATLRYHQCSVTALAIHPYNSLLVTAGQDGSIVVWNLLDLSEPIKVITNAHSRTVNCLSFQMATDSTSQSILLASASSDLLVKLWDLNSKTFSVPVRTLSGHDHVVSSVIFSHIDPSRLVTCSRDRTIKVWDISSGWCTKTIRGHSDWVRNIDLATNQEGDDEFLLSCSSDQSVRLTNLNSGIGIGLCIGHQQVVEDVAFLPNNDDDDDSYAKVGYKYCASCGRDNLIKIWQLPLPDMSSGAPKPAADPRGKLVYEIEGHTTWVRRLIIHPSGKYLVSCSDDRTIKFWDLKKIASLIKHRGPTIEPSLVLKDHDNFVNVIRFADPVLPDEYYKFAGSNDERDKVKAKKLLEQGIRCYLVSGSADCTAKVWV</sequence>
<feature type="repeat" description="WD" evidence="12">
    <location>
        <begin position="380"/>
        <end position="421"/>
    </location>
</feature>
<dbReference type="InParanoid" id="A0A448YJR5"/>
<evidence type="ECO:0000256" key="2">
    <source>
        <dbReference type="ARBA" id="ARBA00022490"/>
    </source>
</evidence>
<dbReference type="InterPro" id="IPR001680">
    <property type="entry name" value="WD40_rpt"/>
</dbReference>
<feature type="repeat" description="WD" evidence="12">
    <location>
        <begin position="222"/>
        <end position="264"/>
    </location>
</feature>
<evidence type="ECO:0000256" key="7">
    <source>
        <dbReference type="ARBA" id="ARBA00022776"/>
    </source>
</evidence>
<evidence type="ECO:0000256" key="5">
    <source>
        <dbReference type="ARBA" id="ARBA00022701"/>
    </source>
</evidence>
<dbReference type="GO" id="GO:0000132">
    <property type="term" value="P:establishment of mitotic spindle orientation"/>
    <property type="evidence" value="ECO:0007669"/>
    <property type="project" value="UniProtKB-UniRule"/>
</dbReference>
<dbReference type="GO" id="GO:0051301">
    <property type="term" value="P:cell division"/>
    <property type="evidence" value="ECO:0007669"/>
    <property type="project" value="UniProtKB-KW"/>
</dbReference>
<evidence type="ECO:0000256" key="12">
    <source>
        <dbReference type="PROSITE-ProRule" id="PRU00221"/>
    </source>
</evidence>
<name>A0A448YJR5_BRENA</name>
<dbReference type="EMBL" id="CAACVR010000010">
    <property type="protein sequence ID" value="VEU21182.1"/>
    <property type="molecule type" value="Genomic_DNA"/>
</dbReference>
<dbReference type="PANTHER" id="PTHR19876">
    <property type="entry name" value="COATOMER"/>
    <property type="match status" value="1"/>
</dbReference>
<comment type="subunit">
    <text evidence="11">Self-associates. Interacts with NDL1 and dynein.</text>
</comment>
<dbReference type="GO" id="GO:0006886">
    <property type="term" value="P:intracellular protein transport"/>
    <property type="evidence" value="ECO:0007669"/>
    <property type="project" value="TreeGrafter"/>
</dbReference>
<evidence type="ECO:0000256" key="10">
    <source>
        <dbReference type="ARBA" id="ARBA00023306"/>
    </source>
</evidence>
<dbReference type="PROSITE" id="PS50082">
    <property type="entry name" value="WD_REPEATS_2"/>
    <property type="match status" value="4"/>
</dbReference>
<evidence type="ECO:0000256" key="4">
    <source>
        <dbReference type="ARBA" id="ARBA00022618"/>
    </source>
</evidence>
<keyword evidence="7 11" id="KW-0498">Mitosis</keyword>